<evidence type="ECO:0000256" key="6">
    <source>
        <dbReference type="ARBA" id="ARBA00022556"/>
    </source>
</evidence>
<evidence type="ECO:0000256" key="10">
    <source>
        <dbReference type="ARBA" id="ARBA00023098"/>
    </source>
</evidence>
<dbReference type="GO" id="GO:0022857">
    <property type="term" value="F:transmembrane transporter activity"/>
    <property type="evidence" value="ECO:0007669"/>
    <property type="project" value="InterPro"/>
</dbReference>
<reference evidence="14 15" key="1">
    <citation type="submission" date="2015-12" db="EMBL/GenBank/DDBJ databases">
        <title>Draft Genome Sequence of Desulfitobacterium hafniense Strain DH, a Sulfate-reducing Bacterium Isolated from Paddy Soils.</title>
        <authorList>
            <person name="Bao P."/>
            <person name="Zhang X."/>
            <person name="Li G."/>
        </authorList>
    </citation>
    <scope>NUCLEOTIDE SEQUENCE [LARGE SCALE GENOMIC DNA]</scope>
    <source>
        <strain evidence="14 15">DH</strain>
    </source>
</reference>
<organism evidence="14 15">
    <name type="scientific">Desulfitobacterium hafniense</name>
    <name type="common">Desulfitobacterium frappieri</name>
    <dbReference type="NCBI Taxonomy" id="49338"/>
    <lineage>
        <taxon>Bacteria</taxon>
        <taxon>Bacillati</taxon>
        <taxon>Bacillota</taxon>
        <taxon>Clostridia</taxon>
        <taxon>Eubacteriales</taxon>
        <taxon>Desulfitobacteriaceae</taxon>
        <taxon>Desulfitobacterium</taxon>
    </lineage>
</organism>
<accession>A0A0W1JQP8</accession>
<name>A0A0W1JQP8_DESHA</name>
<dbReference type="Proteomes" id="UP000054623">
    <property type="component" value="Unassembled WGS sequence"/>
</dbReference>
<comment type="subcellular location">
    <subcellularLocation>
        <location evidence="1">Cell membrane</location>
        <topology evidence="1">Multi-pass membrane protein</topology>
    </subcellularLocation>
</comment>
<evidence type="ECO:0000313" key="14">
    <source>
        <dbReference type="EMBL" id="KTE93858.1"/>
    </source>
</evidence>
<feature type="domain" description="EamA" evidence="13">
    <location>
        <begin position="12"/>
        <end position="113"/>
    </location>
</feature>
<keyword evidence="8" id="KW-0448">Lipopolysaccharide biosynthesis</keyword>
<dbReference type="AlphaFoldDB" id="A0A0W1JQP8"/>
<feature type="transmembrane region" description="Helical" evidence="12">
    <location>
        <begin position="69"/>
        <end position="90"/>
    </location>
</feature>
<sequence>MGEMSVHAGIFIFSVFISSISQIMLKKSALKNYDSKIKEYINPLVITAYSVFFISSLLTMFAYKYVPLSIGPILESTGYIFVGVLSYIFLKERINARKLAGMIIILLGIIVAYINL</sequence>
<comment type="caution">
    <text evidence="14">The sequence shown here is derived from an EMBL/GenBank/DDBJ whole genome shotgun (WGS) entry which is preliminary data.</text>
</comment>
<dbReference type="Gene3D" id="1.10.3730.20">
    <property type="match status" value="1"/>
</dbReference>
<keyword evidence="6" id="KW-0441">Lipid A biosynthesis</keyword>
<evidence type="ECO:0000256" key="9">
    <source>
        <dbReference type="ARBA" id="ARBA00022989"/>
    </source>
</evidence>
<feature type="transmembrane region" description="Helical" evidence="12">
    <location>
        <begin position="6"/>
        <end position="25"/>
    </location>
</feature>
<dbReference type="RefSeq" id="WP_058490651.1">
    <property type="nucleotide sequence ID" value="NZ_LOCK01000001.1"/>
</dbReference>
<evidence type="ECO:0000256" key="5">
    <source>
        <dbReference type="ARBA" id="ARBA00022519"/>
    </source>
</evidence>
<dbReference type="InterPro" id="IPR037185">
    <property type="entry name" value="EmrE-like"/>
</dbReference>
<evidence type="ECO:0000256" key="2">
    <source>
        <dbReference type="ARBA" id="ARBA00007362"/>
    </source>
</evidence>
<gene>
    <name evidence="14" type="ORF">AT727_02565</name>
</gene>
<evidence type="ECO:0000256" key="11">
    <source>
        <dbReference type="ARBA" id="ARBA00023136"/>
    </source>
</evidence>
<comment type="similarity">
    <text evidence="2">Belongs to the EamA transporter family.</text>
</comment>
<evidence type="ECO:0000256" key="3">
    <source>
        <dbReference type="ARBA" id="ARBA00022475"/>
    </source>
</evidence>
<dbReference type="InterPro" id="IPR000620">
    <property type="entry name" value="EamA_dom"/>
</dbReference>
<evidence type="ECO:0000256" key="12">
    <source>
        <dbReference type="SAM" id="Phobius"/>
    </source>
</evidence>
<evidence type="ECO:0000256" key="1">
    <source>
        <dbReference type="ARBA" id="ARBA00004651"/>
    </source>
</evidence>
<evidence type="ECO:0000313" key="15">
    <source>
        <dbReference type="Proteomes" id="UP000054623"/>
    </source>
</evidence>
<dbReference type="EMBL" id="LOCK01000001">
    <property type="protein sequence ID" value="KTE93858.1"/>
    <property type="molecule type" value="Genomic_DNA"/>
</dbReference>
<dbReference type="SUPFAM" id="SSF103481">
    <property type="entry name" value="Multidrug resistance efflux transporter EmrE"/>
    <property type="match status" value="1"/>
</dbReference>
<feature type="transmembrane region" description="Helical" evidence="12">
    <location>
        <begin position="46"/>
        <end position="63"/>
    </location>
</feature>
<dbReference type="OrthoDB" id="2873177at2"/>
<keyword evidence="9 12" id="KW-1133">Transmembrane helix</keyword>
<keyword evidence="5" id="KW-0997">Cell inner membrane</keyword>
<keyword evidence="3" id="KW-1003">Cell membrane</keyword>
<evidence type="ECO:0000256" key="7">
    <source>
        <dbReference type="ARBA" id="ARBA00022692"/>
    </source>
</evidence>
<feature type="transmembrane region" description="Helical" evidence="12">
    <location>
        <begin position="99"/>
        <end position="115"/>
    </location>
</feature>
<keyword evidence="10" id="KW-0443">Lipid metabolism</keyword>
<keyword evidence="7 12" id="KW-0812">Transmembrane</keyword>
<protein>
    <submittedName>
        <fullName evidence="14">Multidrug ABC transporter</fullName>
    </submittedName>
</protein>
<dbReference type="PANTHER" id="PTHR30561">
    <property type="entry name" value="SMR FAMILY PROTON-DEPENDENT DRUG EFFLUX TRANSPORTER SUGE"/>
    <property type="match status" value="1"/>
</dbReference>
<proteinExistence type="inferred from homology"/>
<dbReference type="GO" id="GO:0009103">
    <property type="term" value="P:lipopolysaccharide biosynthetic process"/>
    <property type="evidence" value="ECO:0007669"/>
    <property type="project" value="UniProtKB-KW"/>
</dbReference>
<evidence type="ECO:0000259" key="13">
    <source>
        <dbReference type="Pfam" id="PF00892"/>
    </source>
</evidence>
<evidence type="ECO:0000256" key="4">
    <source>
        <dbReference type="ARBA" id="ARBA00022516"/>
    </source>
</evidence>
<dbReference type="InterPro" id="IPR000390">
    <property type="entry name" value="Small_drug/metabolite_transptr"/>
</dbReference>
<keyword evidence="4" id="KW-0444">Lipid biosynthesis</keyword>
<dbReference type="GO" id="GO:0005886">
    <property type="term" value="C:plasma membrane"/>
    <property type="evidence" value="ECO:0007669"/>
    <property type="project" value="UniProtKB-SubCell"/>
</dbReference>
<dbReference type="Pfam" id="PF00892">
    <property type="entry name" value="EamA"/>
    <property type="match status" value="1"/>
</dbReference>
<keyword evidence="11 12" id="KW-0472">Membrane</keyword>
<dbReference type="PANTHER" id="PTHR30561:SF9">
    <property type="entry name" value="4-AMINO-4-DEOXY-L-ARABINOSE-PHOSPHOUNDECAPRENOL FLIPPASE SUBUNIT ARNF-RELATED"/>
    <property type="match status" value="1"/>
</dbReference>
<evidence type="ECO:0000256" key="8">
    <source>
        <dbReference type="ARBA" id="ARBA00022985"/>
    </source>
</evidence>